<evidence type="ECO:0000313" key="2">
    <source>
        <dbReference type="EMBL" id="NRF66506.1"/>
    </source>
</evidence>
<dbReference type="Gene3D" id="3.10.129.10">
    <property type="entry name" value="Hotdog Thioesterase"/>
    <property type="match status" value="1"/>
</dbReference>
<comment type="caution">
    <text evidence="2">The sequence shown here is derived from an EMBL/GenBank/DDBJ whole genome shotgun (WGS) entry which is preliminary data.</text>
</comment>
<dbReference type="SUPFAM" id="SSF54637">
    <property type="entry name" value="Thioesterase/thiol ester dehydrase-isomerase"/>
    <property type="match status" value="1"/>
</dbReference>
<dbReference type="InterPro" id="IPR002539">
    <property type="entry name" value="MaoC-like_dom"/>
</dbReference>
<name>A0ABX2ECW1_9BURK</name>
<dbReference type="InterPro" id="IPR029069">
    <property type="entry name" value="HotDog_dom_sf"/>
</dbReference>
<evidence type="ECO:0000313" key="3">
    <source>
        <dbReference type="Proteomes" id="UP000737171"/>
    </source>
</evidence>
<dbReference type="RefSeq" id="WP_173121635.1">
    <property type="nucleotide sequence ID" value="NZ_JABRWJ010000002.1"/>
</dbReference>
<evidence type="ECO:0000259" key="1">
    <source>
        <dbReference type="Pfam" id="PF01575"/>
    </source>
</evidence>
<protein>
    <recommendedName>
        <fullName evidence="1">MaoC-like domain-containing protein</fullName>
    </recommendedName>
</protein>
<dbReference type="Pfam" id="PF01575">
    <property type="entry name" value="MaoC_dehydratas"/>
    <property type="match status" value="1"/>
</dbReference>
<dbReference type="Gene3D" id="3.40.50.720">
    <property type="entry name" value="NAD(P)-binding Rossmann-like Domain"/>
    <property type="match status" value="1"/>
</dbReference>
<dbReference type="InterPro" id="IPR036291">
    <property type="entry name" value="NAD(P)-bd_dom_sf"/>
</dbReference>
<accession>A0ABX2ECW1</accession>
<dbReference type="SUPFAM" id="SSF51735">
    <property type="entry name" value="NAD(P)-binding Rossmann-fold domains"/>
    <property type="match status" value="1"/>
</dbReference>
<feature type="domain" description="MaoC-like" evidence="1">
    <location>
        <begin position="19"/>
        <end position="95"/>
    </location>
</feature>
<gene>
    <name evidence="2" type="ORF">HLB44_05885</name>
</gene>
<proteinExistence type="predicted"/>
<keyword evidence="3" id="KW-1185">Reference proteome</keyword>
<dbReference type="Proteomes" id="UP000737171">
    <property type="component" value="Unassembled WGS sequence"/>
</dbReference>
<organism evidence="2 3">
    <name type="scientific">Pseudaquabacterium terrae</name>
    <dbReference type="NCBI Taxonomy" id="2732868"/>
    <lineage>
        <taxon>Bacteria</taxon>
        <taxon>Pseudomonadati</taxon>
        <taxon>Pseudomonadota</taxon>
        <taxon>Betaproteobacteria</taxon>
        <taxon>Burkholderiales</taxon>
        <taxon>Sphaerotilaceae</taxon>
        <taxon>Pseudaquabacterium</taxon>
    </lineage>
</organism>
<dbReference type="EMBL" id="JABRWJ010000002">
    <property type="protein sequence ID" value="NRF66506.1"/>
    <property type="molecule type" value="Genomic_DNA"/>
</dbReference>
<sequence>MNLPLSGSPSLGSHCFGADDQRRFAALSGDVNPMHMDPVAARRLITGRPVVHGIHTLLAALERLPADAAGSAGAAPRIDCDFLNPVCVDDAVDFTRPEHDGEGLALRASVHGLECTRIILRGPASALPAPGAAAPGVLEVPAQPIERAPESWVGQVQQLPLPAADFAAAFPRSCALYGERRIAAIGLLSSYVGMVCPGLHSVFSSLVLEPGDAEATALRFQVLKYDPRFRLFVVAFDGCIRGQLKAFQRPPAQVQPAMAELAPRLAADVFAGKRAWVLGGSRGLGELAAKLVATGGGEVVLTHAAGAADAQRVAGEINASGRGGASTCALDLLADDWTARVADLPLPDVVFYFATPRIYRKKAGVFDAALFDEFMTFYARRFEALCMLLEQRAGERTVQVFVPSTVFISERPKGMTEYTMAKAATEVLVADLAKVLRRVRPVCERLPRLPTDQTTSVVPVRQESAVEVLLPLVQRLMN</sequence>
<reference evidence="2 3" key="1">
    <citation type="submission" date="2020-05" db="EMBL/GenBank/DDBJ databases">
        <title>Aquincola sp. isolate from soil.</title>
        <authorList>
            <person name="Han J."/>
            <person name="Kim D.-U."/>
        </authorList>
    </citation>
    <scope>NUCLEOTIDE SEQUENCE [LARGE SCALE GENOMIC DNA]</scope>
    <source>
        <strain evidence="2 3">S2</strain>
    </source>
</reference>